<proteinExistence type="predicted"/>
<evidence type="ECO:0000256" key="1">
    <source>
        <dbReference type="SAM" id="MobiDB-lite"/>
    </source>
</evidence>
<name>A0AAN8JYR0_PATCE</name>
<gene>
    <name evidence="2" type="ORF">SNE40_007960</name>
</gene>
<dbReference type="GO" id="GO:0006313">
    <property type="term" value="P:DNA transposition"/>
    <property type="evidence" value="ECO:0007669"/>
    <property type="project" value="InterPro"/>
</dbReference>
<feature type="region of interest" description="Disordered" evidence="1">
    <location>
        <begin position="401"/>
        <end position="424"/>
    </location>
</feature>
<keyword evidence="3" id="KW-1185">Reference proteome</keyword>
<protein>
    <submittedName>
        <fullName evidence="2">Uncharacterized protein</fullName>
    </submittedName>
</protein>
<feature type="compositionally biased region" description="Low complexity" evidence="1">
    <location>
        <begin position="90"/>
        <end position="112"/>
    </location>
</feature>
<dbReference type="InterPro" id="IPR009057">
    <property type="entry name" value="Homeodomain-like_sf"/>
</dbReference>
<evidence type="ECO:0000313" key="3">
    <source>
        <dbReference type="Proteomes" id="UP001347796"/>
    </source>
</evidence>
<comment type="caution">
    <text evidence="2">The sequence shown here is derived from an EMBL/GenBank/DDBJ whole genome shotgun (WGS) entry which is preliminary data.</text>
</comment>
<feature type="region of interest" description="Disordered" evidence="1">
    <location>
        <begin position="202"/>
        <end position="288"/>
    </location>
</feature>
<dbReference type="Proteomes" id="UP001347796">
    <property type="component" value="Unassembled WGS sequence"/>
</dbReference>
<dbReference type="InterPro" id="IPR002514">
    <property type="entry name" value="Transposase_8"/>
</dbReference>
<reference evidence="2 3" key="1">
    <citation type="submission" date="2024-01" db="EMBL/GenBank/DDBJ databases">
        <title>The genome of the rayed Mediterranean limpet Patella caerulea (Linnaeus, 1758).</title>
        <authorList>
            <person name="Anh-Thu Weber A."/>
            <person name="Halstead-Nussloch G."/>
        </authorList>
    </citation>
    <scope>NUCLEOTIDE SEQUENCE [LARGE SCALE GENOMIC DNA]</scope>
    <source>
        <strain evidence="2">AATW-2023a</strain>
        <tissue evidence="2">Whole specimen</tissue>
    </source>
</reference>
<accession>A0AAN8JYR0</accession>
<feature type="compositionally biased region" description="Polar residues" evidence="1">
    <location>
        <begin position="238"/>
        <end position="247"/>
    </location>
</feature>
<feature type="compositionally biased region" description="Low complexity" evidence="1">
    <location>
        <begin position="273"/>
        <end position="283"/>
    </location>
</feature>
<organism evidence="2 3">
    <name type="scientific">Patella caerulea</name>
    <name type="common">Rayed Mediterranean limpet</name>
    <dbReference type="NCBI Taxonomy" id="87958"/>
    <lineage>
        <taxon>Eukaryota</taxon>
        <taxon>Metazoa</taxon>
        <taxon>Spiralia</taxon>
        <taxon>Lophotrochozoa</taxon>
        <taxon>Mollusca</taxon>
        <taxon>Gastropoda</taxon>
        <taxon>Patellogastropoda</taxon>
        <taxon>Patelloidea</taxon>
        <taxon>Patellidae</taxon>
        <taxon>Patella</taxon>
    </lineage>
</organism>
<dbReference type="Pfam" id="PF01527">
    <property type="entry name" value="HTH_Tnp_1"/>
    <property type="match status" value="1"/>
</dbReference>
<dbReference type="SUPFAM" id="SSF46689">
    <property type="entry name" value="Homeodomain-like"/>
    <property type="match status" value="1"/>
</dbReference>
<feature type="compositionally biased region" description="Low complexity" evidence="1">
    <location>
        <begin position="69"/>
        <end position="79"/>
    </location>
</feature>
<evidence type="ECO:0000313" key="2">
    <source>
        <dbReference type="EMBL" id="KAK6185811.1"/>
    </source>
</evidence>
<dbReference type="GO" id="GO:0003677">
    <property type="term" value="F:DNA binding"/>
    <property type="evidence" value="ECO:0007669"/>
    <property type="project" value="InterPro"/>
</dbReference>
<dbReference type="GO" id="GO:0004803">
    <property type="term" value="F:transposase activity"/>
    <property type="evidence" value="ECO:0007669"/>
    <property type="project" value="InterPro"/>
</dbReference>
<dbReference type="AlphaFoldDB" id="A0AAN8JYR0"/>
<feature type="region of interest" description="Disordered" evidence="1">
    <location>
        <begin position="69"/>
        <end position="115"/>
    </location>
</feature>
<dbReference type="EMBL" id="JAZGQO010000006">
    <property type="protein sequence ID" value="KAK6185811.1"/>
    <property type="molecule type" value="Genomic_DNA"/>
</dbReference>
<sequence>MDEESSSNPTNMKKSDFMRYLIKNLQFLCQGHVTFSKKIEVIGHIYLNVDDNAVKYNYFLNEIVTKTDSSDTSFTSNSFQAKPEQENYISTQPSTSPQESESTSSTPSRSTPKVQIIQTETSSSIPIENDQSPIFLPKIINVQSVPESDVKNTEAKSETKNISIHVSTPKIDSVVSLAPKAVPDAYTSVSEILKNIKKEPVEESLDTVDASNSASRRKRKPDHTTRIDFSSVKLESVEPSSPSSNCIASKKPKIMKPRPTSAAILSRKPKPKTSQTDDSSQSSVGDDVPVHFGEGLGLGPDDGSIFPVGLLRNLNTSLDGSGTSDGLVWVNLQGQADQGKKLPIFAPGKKRGTYNFYSQEEKHKAVELAAQFGIAPICQRFDIPSSTLWTWRKQFEKYQEAKLDKEKETSESEKPKIKVEPGTT</sequence>